<proteinExistence type="inferred from homology"/>
<dbReference type="Proteomes" id="UP000002425">
    <property type="component" value="Chromosome"/>
</dbReference>
<dbReference type="EMBL" id="CP000323">
    <property type="protein sequence ID" value="ABE75033.1"/>
    <property type="molecule type" value="Genomic_DNA"/>
</dbReference>
<dbReference type="Pfam" id="PF04828">
    <property type="entry name" value="GFA"/>
    <property type="match status" value="1"/>
</dbReference>
<evidence type="ECO:0000259" key="5">
    <source>
        <dbReference type="PROSITE" id="PS51891"/>
    </source>
</evidence>
<gene>
    <name evidence="6" type="ordered locus">Pcryo_1252</name>
</gene>
<dbReference type="Gene3D" id="3.90.1590.10">
    <property type="entry name" value="glutathione-dependent formaldehyde- activating enzyme (gfa)"/>
    <property type="match status" value="1"/>
</dbReference>
<evidence type="ECO:0000313" key="7">
    <source>
        <dbReference type="Proteomes" id="UP000002425"/>
    </source>
</evidence>
<dbReference type="eggNOG" id="COG3791">
    <property type="taxonomic scope" value="Bacteria"/>
</dbReference>
<evidence type="ECO:0000256" key="1">
    <source>
        <dbReference type="ARBA" id="ARBA00005495"/>
    </source>
</evidence>
<accession>Q1QBC0</accession>
<dbReference type="HOGENOM" id="CLU_055491_8_0_6"/>
<keyword evidence="7" id="KW-1185">Reference proteome</keyword>
<dbReference type="PROSITE" id="PS51891">
    <property type="entry name" value="CENP_V_GFA"/>
    <property type="match status" value="1"/>
</dbReference>
<dbReference type="RefSeq" id="WP_011513585.1">
    <property type="nucleotide sequence ID" value="NC_007969.1"/>
</dbReference>
<keyword evidence="3" id="KW-0862">Zinc</keyword>
<dbReference type="SUPFAM" id="SSF51316">
    <property type="entry name" value="Mss4-like"/>
    <property type="match status" value="1"/>
</dbReference>
<feature type="domain" description="CENP-V/GFA" evidence="5">
    <location>
        <begin position="8"/>
        <end position="133"/>
    </location>
</feature>
<dbReference type="InterPro" id="IPR011057">
    <property type="entry name" value="Mss4-like_sf"/>
</dbReference>
<dbReference type="GO" id="GO:0046872">
    <property type="term" value="F:metal ion binding"/>
    <property type="evidence" value="ECO:0007669"/>
    <property type="project" value="UniProtKB-KW"/>
</dbReference>
<evidence type="ECO:0000256" key="4">
    <source>
        <dbReference type="ARBA" id="ARBA00023239"/>
    </source>
</evidence>
<dbReference type="STRING" id="335284.Pcryo_1252"/>
<keyword evidence="2" id="KW-0479">Metal-binding</keyword>
<reference evidence="6" key="1">
    <citation type="submission" date="2006-03" db="EMBL/GenBank/DDBJ databases">
        <title>Complete sequence of chromosome of Psychrobacter cryohalolentis K5.</title>
        <authorList>
            <consortium name="US DOE Joint Genome Institute"/>
            <person name="Copeland A."/>
            <person name="Lucas S."/>
            <person name="Lapidus A."/>
            <person name="Barry K."/>
            <person name="Detter J.C."/>
            <person name="Glavina del Rio T."/>
            <person name="Hammon N."/>
            <person name="Israni S."/>
            <person name="Dalin E."/>
            <person name="Tice H."/>
            <person name="Pitluck S."/>
            <person name="Brettin T."/>
            <person name="Bruce D."/>
            <person name="Han C."/>
            <person name="Tapia R."/>
            <person name="Sims D.R."/>
            <person name="Gilna P."/>
            <person name="Schmutz J."/>
            <person name="Larimer F."/>
            <person name="Land M."/>
            <person name="Hauser L."/>
            <person name="Kyrpides N."/>
            <person name="Kim E."/>
            <person name="Richardson P."/>
        </authorList>
    </citation>
    <scope>NUCLEOTIDE SEQUENCE</scope>
    <source>
        <strain evidence="6">K5</strain>
    </source>
</reference>
<dbReference type="PANTHER" id="PTHR33337:SF40">
    <property type="entry name" value="CENP-V_GFA DOMAIN-CONTAINING PROTEIN-RELATED"/>
    <property type="match status" value="1"/>
</dbReference>
<evidence type="ECO:0000256" key="3">
    <source>
        <dbReference type="ARBA" id="ARBA00022833"/>
    </source>
</evidence>
<evidence type="ECO:0000313" key="6">
    <source>
        <dbReference type="EMBL" id="ABE75033.1"/>
    </source>
</evidence>
<name>Q1QBC0_PSYCK</name>
<dbReference type="KEGG" id="pcr:Pcryo_1252"/>
<dbReference type="InterPro" id="IPR006913">
    <property type="entry name" value="CENP-V/GFA"/>
</dbReference>
<protein>
    <recommendedName>
        <fullName evidence="5">CENP-V/GFA domain-containing protein</fullName>
    </recommendedName>
</protein>
<comment type="similarity">
    <text evidence="1">Belongs to the Gfa family.</text>
</comment>
<dbReference type="PANTHER" id="PTHR33337">
    <property type="entry name" value="GFA DOMAIN-CONTAINING PROTEIN"/>
    <property type="match status" value="1"/>
</dbReference>
<dbReference type="GO" id="GO:0016846">
    <property type="term" value="F:carbon-sulfur lyase activity"/>
    <property type="evidence" value="ECO:0007669"/>
    <property type="project" value="InterPro"/>
</dbReference>
<organism evidence="6 7">
    <name type="scientific">Psychrobacter cryohalolentis (strain ATCC BAA-1226 / DSM 17306 / VKM B-2378 / K5)</name>
    <dbReference type="NCBI Taxonomy" id="335284"/>
    <lineage>
        <taxon>Bacteria</taxon>
        <taxon>Pseudomonadati</taxon>
        <taxon>Pseudomonadota</taxon>
        <taxon>Gammaproteobacteria</taxon>
        <taxon>Moraxellales</taxon>
        <taxon>Moraxellaceae</taxon>
        <taxon>Psychrobacter</taxon>
    </lineage>
</organism>
<keyword evidence="4" id="KW-0456">Lyase</keyword>
<evidence type="ECO:0000256" key="2">
    <source>
        <dbReference type="ARBA" id="ARBA00022723"/>
    </source>
</evidence>
<sequence length="158" mass="18001">MSREFTPQEGSCSCYSNTYTINNQPIGRFICHCTICQEFTGQAYNDVTILLKPDVSSLNLIRTKFRRWKLPPNISRGLCTRCNKPSIEMALGGNLILIPTTNYPDVAALPKPTMHLFYNRRTSDIEDDLPKYNGFVQSQAMILKALAQGMYKKRVSKR</sequence>
<dbReference type="AlphaFoldDB" id="Q1QBC0"/>